<feature type="compositionally biased region" description="Low complexity" evidence="3">
    <location>
        <begin position="147"/>
        <end position="171"/>
    </location>
</feature>
<keyword evidence="2" id="KW-0446">Lipid-binding</keyword>
<protein>
    <submittedName>
        <fullName evidence="5">Acyl-CoA-binding protein</fullName>
    </submittedName>
</protein>
<dbReference type="InterPro" id="IPR035984">
    <property type="entry name" value="Acyl-CoA-binding_sf"/>
</dbReference>
<feature type="region of interest" description="Disordered" evidence="3">
    <location>
        <begin position="245"/>
        <end position="340"/>
    </location>
</feature>
<feature type="compositionally biased region" description="Basic and acidic residues" evidence="3">
    <location>
        <begin position="285"/>
        <end position="300"/>
    </location>
</feature>
<dbReference type="InterPro" id="IPR000582">
    <property type="entry name" value="Acyl-CoA-binding_protein"/>
</dbReference>
<dbReference type="EMBL" id="LN483345">
    <property type="protein sequence ID" value="CDZ98761.1"/>
    <property type="molecule type" value="Genomic_DNA"/>
</dbReference>
<dbReference type="Pfam" id="PF00887">
    <property type="entry name" value="ACBP"/>
    <property type="match status" value="1"/>
</dbReference>
<evidence type="ECO:0000313" key="5">
    <source>
        <dbReference type="EMBL" id="CDZ98761.1"/>
    </source>
</evidence>
<dbReference type="PANTHER" id="PTHR23310:SF62">
    <property type="entry name" value="ACYL-COA BINDING PROTEIN 1, ISOFORM A"/>
    <property type="match status" value="1"/>
</dbReference>
<accession>A0A0F7SIJ4</accession>
<dbReference type="PROSITE" id="PS51228">
    <property type="entry name" value="ACB_2"/>
    <property type="match status" value="1"/>
</dbReference>
<reference evidence="5" key="1">
    <citation type="submission" date="2014-08" db="EMBL/GenBank/DDBJ databases">
        <authorList>
            <person name="Sharma Rahul"/>
            <person name="Thines Marco"/>
        </authorList>
    </citation>
    <scope>NUCLEOTIDE SEQUENCE</scope>
</reference>
<comment type="similarity">
    <text evidence="1">Belongs to the ACBP family.</text>
</comment>
<evidence type="ECO:0000259" key="4">
    <source>
        <dbReference type="PROSITE" id="PS51228"/>
    </source>
</evidence>
<dbReference type="GO" id="GO:0000062">
    <property type="term" value="F:fatty-acyl-CoA binding"/>
    <property type="evidence" value="ECO:0007669"/>
    <property type="project" value="InterPro"/>
</dbReference>
<dbReference type="InterPro" id="IPR014352">
    <property type="entry name" value="FERM/acyl-CoA-bd_prot_sf"/>
</dbReference>
<feature type="compositionally biased region" description="Pro residues" evidence="3">
    <location>
        <begin position="316"/>
        <end position="337"/>
    </location>
</feature>
<feature type="region of interest" description="Disordered" evidence="3">
    <location>
        <begin position="119"/>
        <end position="174"/>
    </location>
</feature>
<feature type="compositionally biased region" description="Polar residues" evidence="3">
    <location>
        <begin position="119"/>
        <end position="129"/>
    </location>
</feature>
<dbReference type="AlphaFoldDB" id="A0A0F7SIJ4"/>
<dbReference type="Gene3D" id="1.20.80.10">
    <property type="match status" value="1"/>
</dbReference>
<dbReference type="SUPFAM" id="SSF47027">
    <property type="entry name" value="Acyl-CoA binding protein"/>
    <property type="match status" value="1"/>
</dbReference>
<name>A0A0F7SIJ4_PHARH</name>
<evidence type="ECO:0000256" key="2">
    <source>
        <dbReference type="ARBA" id="ARBA00023121"/>
    </source>
</evidence>
<organism evidence="5">
    <name type="scientific">Phaffia rhodozyma</name>
    <name type="common">Yeast</name>
    <name type="synonym">Xanthophyllomyces dendrorhous</name>
    <dbReference type="NCBI Taxonomy" id="264483"/>
    <lineage>
        <taxon>Eukaryota</taxon>
        <taxon>Fungi</taxon>
        <taxon>Dikarya</taxon>
        <taxon>Basidiomycota</taxon>
        <taxon>Agaricomycotina</taxon>
        <taxon>Tremellomycetes</taxon>
        <taxon>Cystofilobasidiales</taxon>
        <taxon>Mrakiaceae</taxon>
        <taxon>Phaffia</taxon>
    </lineage>
</organism>
<proteinExistence type="inferred from homology"/>
<feature type="domain" description="ACB" evidence="4">
    <location>
        <begin position="11"/>
        <end position="100"/>
    </location>
</feature>
<dbReference type="FunFam" id="1.20.80.10:FF:000010">
    <property type="entry name" value="Acyl-CoA-binding domain-containing protein 5"/>
    <property type="match status" value="1"/>
</dbReference>
<evidence type="ECO:0000256" key="1">
    <source>
        <dbReference type="ARBA" id="ARBA00005567"/>
    </source>
</evidence>
<dbReference type="PANTHER" id="PTHR23310">
    <property type="entry name" value="ACYL-COA-BINDING PROTEIN, ACBP"/>
    <property type="match status" value="1"/>
</dbReference>
<dbReference type="PRINTS" id="PR00689">
    <property type="entry name" value="ACOABINDINGP"/>
</dbReference>
<dbReference type="GO" id="GO:0006631">
    <property type="term" value="P:fatty acid metabolic process"/>
    <property type="evidence" value="ECO:0007669"/>
    <property type="project" value="TreeGrafter"/>
</dbReference>
<evidence type="ECO:0000256" key="3">
    <source>
        <dbReference type="SAM" id="MobiDB-lite"/>
    </source>
</evidence>
<sequence>MDPQDVPSPLTTAQFDRAVQVIQSLPKVGPIQSSYEEKLAMYSLYKQVTIGNVVGTRPGIFDMLKRSKWDAWKSKEDMTTEAAMKAYVRTLMTMLKRYKDRKRARDLIREFNMYSSISLNDRPEGSSNKESIRDFGAHSSNTYPTDSSSVHSDSNSNSSASTSSTDGSALSYPSSIPAPVPAHIPSLYSNTSSQINFQPLSSSSGVLVMPPDPHSPAPDVSPRLMNLSLPKSGKELSQQIGLFDDEGSHLLGSSSLPLPMPAPKPEIPSSSATPTIRGAPTSFTHRSDRQYQRHASLDRHRPVRQVLDSIDKPSTQPTPPAESTLLPPPPPPLPNAPDPQSLSLALEKIQTSLSALHERLSTLEDASTIQYQQAHPLITLLLYPFNRILSPILNTHTHTESWTLSRLTSGSNRAKVWTLVWSLIKKLFGDALFLGICFTLYVALQAGKGKGLLGRREAVRLFWKAFWRSLRNQQGLSALGAGVTGLGLRAGARELQQNALGGRSLIGPGRLANGLRQTGVSST</sequence>